<dbReference type="AlphaFoldDB" id="A0A418Y0P3"/>
<dbReference type="Proteomes" id="UP000284006">
    <property type="component" value="Unassembled WGS sequence"/>
</dbReference>
<dbReference type="RefSeq" id="WP_119810574.1">
    <property type="nucleotide sequence ID" value="NZ_QYUP01000092.1"/>
</dbReference>
<feature type="domain" description="EthD" evidence="1">
    <location>
        <begin position="12"/>
        <end position="104"/>
    </location>
</feature>
<evidence type="ECO:0000313" key="2">
    <source>
        <dbReference type="EMBL" id="RJG18845.1"/>
    </source>
</evidence>
<comment type="caution">
    <text evidence="2">The sequence shown here is derived from an EMBL/GenBank/DDBJ whole genome shotgun (WGS) entry which is preliminary data.</text>
</comment>
<dbReference type="EMBL" id="QYUP01000092">
    <property type="protein sequence ID" value="RJG18845.1"/>
    <property type="molecule type" value="Genomic_DNA"/>
</dbReference>
<dbReference type="GO" id="GO:0016491">
    <property type="term" value="F:oxidoreductase activity"/>
    <property type="evidence" value="ECO:0007669"/>
    <property type="project" value="InterPro"/>
</dbReference>
<keyword evidence="3" id="KW-1185">Reference proteome</keyword>
<dbReference type="SUPFAM" id="SSF54909">
    <property type="entry name" value="Dimeric alpha+beta barrel"/>
    <property type="match status" value="1"/>
</dbReference>
<sequence>MIKLMFCLRRLPGLTRGEFQSYWREVHAPLVRARAAVLGIERYVQCHTADDAAFAAMAQARGGHPPFDGVAELWFSEGVAPYPHEQRRQAAQDLLDDEKNFIDLPASPLFFTREHEVLGQFLDLRQGCL</sequence>
<dbReference type="Pfam" id="PF07110">
    <property type="entry name" value="EthD"/>
    <property type="match status" value="1"/>
</dbReference>
<dbReference type="OrthoDB" id="8611253at2"/>
<gene>
    <name evidence="2" type="ORF">D3872_09670</name>
</gene>
<protein>
    <submittedName>
        <fullName evidence="2">EthD family reductase</fullName>
    </submittedName>
</protein>
<evidence type="ECO:0000259" key="1">
    <source>
        <dbReference type="Pfam" id="PF07110"/>
    </source>
</evidence>
<dbReference type="Gene3D" id="3.30.70.100">
    <property type="match status" value="1"/>
</dbReference>
<organism evidence="2 3">
    <name type="scientific">Massilia cavernae</name>
    <dbReference type="NCBI Taxonomy" id="2320864"/>
    <lineage>
        <taxon>Bacteria</taxon>
        <taxon>Pseudomonadati</taxon>
        <taxon>Pseudomonadota</taxon>
        <taxon>Betaproteobacteria</taxon>
        <taxon>Burkholderiales</taxon>
        <taxon>Oxalobacteraceae</taxon>
        <taxon>Telluria group</taxon>
        <taxon>Massilia</taxon>
    </lineage>
</organism>
<dbReference type="InterPro" id="IPR009799">
    <property type="entry name" value="EthD_dom"/>
</dbReference>
<name>A0A418Y0P3_9BURK</name>
<reference evidence="2 3" key="1">
    <citation type="submission" date="2018-09" db="EMBL/GenBank/DDBJ databases">
        <authorList>
            <person name="Zhu H."/>
        </authorList>
    </citation>
    <scope>NUCLEOTIDE SEQUENCE [LARGE SCALE GENOMIC DNA]</scope>
    <source>
        <strain evidence="2 3">K1S02-61</strain>
    </source>
</reference>
<accession>A0A418Y0P3</accession>
<dbReference type="InterPro" id="IPR011008">
    <property type="entry name" value="Dimeric_a/b-barrel"/>
</dbReference>
<proteinExistence type="predicted"/>
<evidence type="ECO:0000313" key="3">
    <source>
        <dbReference type="Proteomes" id="UP000284006"/>
    </source>
</evidence>